<accession>A0A1B1K0D7</accession>
<dbReference type="AlphaFoldDB" id="A0A1B1K0D7"/>
<reference evidence="1 2" key="1">
    <citation type="submission" date="2014-07" db="EMBL/GenBank/DDBJ databases">
        <authorList>
            <person name="Zhang J.E."/>
            <person name="Yang H."/>
            <person name="Guo J."/>
            <person name="Deng Z."/>
            <person name="Luo H."/>
            <person name="Luo M."/>
            <person name="Zhao B."/>
        </authorList>
    </citation>
    <scope>NUCLEOTIDE SEQUENCE [LARGE SCALE GENOMIC DNA]</scope>
    <source>
        <strain evidence="1 2">1CP</strain>
    </source>
</reference>
<sequence>MGDAFVDVGDGEGDVDDAVAVGAVVLDQRTLGVDGAFDDEADGTGFEDETVVVAVAGGGSGVGDQGHPECGLEVVGGLGGVADHPDDGVPAADRERVAGAVVFDEPDQLFELAEVETCQAFLVGESLLDRHDGAFPCNGFRMPGR</sequence>
<gene>
    <name evidence="1" type="ORF">R1CP_06730</name>
</gene>
<organism evidence="1 2">
    <name type="scientific">Rhodococcus opacus</name>
    <name type="common">Nocardia opaca</name>
    <dbReference type="NCBI Taxonomy" id="37919"/>
    <lineage>
        <taxon>Bacteria</taxon>
        <taxon>Bacillati</taxon>
        <taxon>Actinomycetota</taxon>
        <taxon>Actinomycetes</taxon>
        <taxon>Mycobacteriales</taxon>
        <taxon>Nocardiaceae</taxon>
        <taxon>Rhodococcus</taxon>
    </lineage>
</organism>
<dbReference type="Proteomes" id="UP000186108">
    <property type="component" value="Chromosome"/>
</dbReference>
<proteinExistence type="predicted"/>
<evidence type="ECO:0000313" key="1">
    <source>
        <dbReference type="EMBL" id="ANS26069.1"/>
    </source>
</evidence>
<dbReference type="PATRIC" id="fig|37919.13.peg.1370"/>
<protein>
    <submittedName>
        <fullName evidence="1">Uncharacterized protein</fullName>
    </submittedName>
</protein>
<dbReference type="EMBL" id="CP009111">
    <property type="protein sequence ID" value="ANS26069.1"/>
    <property type="molecule type" value="Genomic_DNA"/>
</dbReference>
<name>A0A1B1K0D7_RHOOP</name>
<evidence type="ECO:0000313" key="2">
    <source>
        <dbReference type="Proteomes" id="UP000186108"/>
    </source>
</evidence>